<keyword evidence="2" id="KW-0064">Aspartyl protease</keyword>
<evidence type="ECO:0000256" key="4">
    <source>
        <dbReference type="PIRSR" id="PIRSR601461-1"/>
    </source>
</evidence>
<dbReference type="Proteomes" id="UP000688137">
    <property type="component" value="Unassembled WGS sequence"/>
</dbReference>
<dbReference type="GO" id="GO:0004190">
    <property type="term" value="F:aspartic-type endopeptidase activity"/>
    <property type="evidence" value="ECO:0007669"/>
    <property type="project" value="UniProtKB-KW"/>
</dbReference>
<keyword evidence="1" id="KW-0645">Protease</keyword>
<feature type="active site" evidence="4">
    <location>
        <position position="55"/>
    </location>
</feature>
<evidence type="ECO:0000259" key="7">
    <source>
        <dbReference type="PROSITE" id="PS51767"/>
    </source>
</evidence>
<dbReference type="Pfam" id="PF00026">
    <property type="entry name" value="Asp"/>
    <property type="match status" value="1"/>
</dbReference>
<dbReference type="AlphaFoldDB" id="A0A8S1QD97"/>
<dbReference type="InterPro" id="IPR033121">
    <property type="entry name" value="PEPTIDASE_A1"/>
</dbReference>
<dbReference type="OMA" id="TFWINSI"/>
<accession>A0A8S1QD97</accession>
<evidence type="ECO:0000313" key="8">
    <source>
        <dbReference type="EMBL" id="CAD8112917.1"/>
    </source>
</evidence>
<dbReference type="PROSITE" id="PS51767">
    <property type="entry name" value="PEPTIDASE_A1"/>
    <property type="match status" value="1"/>
</dbReference>
<comment type="caution">
    <text evidence="8">The sequence shown here is derived from an EMBL/GenBank/DDBJ whole genome shotgun (WGS) entry which is preliminary data.</text>
</comment>
<reference evidence="8" key="1">
    <citation type="submission" date="2021-01" db="EMBL/GenBank/DDBJ databases">
        <authorList>
            <consortium name="Genoscope - CEA"/>
            <person name="William W."/>
        </authorList>
    </citation>
    <scope>NUCLEOTIDE SEQUENCE</scope>
</reference>
<gene>
    <name evidence="8" type="ORF">PPRIM_AZ9-3.1.T1530070</name>
</gene>
<evidence type="ECO:0000256" key="3">
    <source>
        <dbReference type="ARBA" id="ARBA00022801"/>
    </source>
</evidence>
<protein>
    <recommendedName>
        <fullName evidence="7">Peptidase A1 domain-containing protein</fullName>
    </recommendedName>
</protein>
<evidence type="ECO:0000256" key="2">
    <source>
        <dbReference type="ARBA" id="ARBA00022750"/>
    </source>
</evidence>
<dbReference type="InterPro" id="IPR034164">
    <property type="entry name" value="Pepsin-like_dom"/>
</dbReference>
<keyword evidence="5" id="KW-1015">Disulfide bond</keyword>
<feature type="active site" evidence="4">
    <location>
        <position position="229"/>
    </location>
</feature>
<dbReference type="EMBL" id="CAJJDM010000158">
    <property type="protein sequence ID" value="CAD8112917.1"/>
    <property type="molecule type" value="Genomic_DNA"/>
</dbReference>
<keyword evidence="6" id="KW-0472">Membrane</keyword>
<keyword evidence="6" id="KW-0812">Transmembrane</keyword>
<evidence type="ECO:0000256" key="1">
    <source>
        <dbReference type="ARBA" id="ARBA00022670"/>
    </source>
</evidence>
<keyword evidence="3" id="KW-0378">Hydrolase</keyword>
<sequence>MIFNFLIFYSAYGVSISLFRKQNLEVTNVSNYDDFIFYGFVEIGTPPQLFALEYDTGSDITWVPSVKCDNCKQTIKFSPDDSETLIQTKRPLILQYPSSSVSGLIVEDYVGLLGSNIHSFMPFLLVQNQEHFDYDIIQGLMGLNNEISVYNIFDIAYQQGLINNSIFVLQLNQEPYQSRIYYNISQQKIYNGTFWINSISNKYWEITVNSVQIRDEVINLYNYKCAVLDSGSPSLFLTDEVYNAILNSLLNVCKKTLMIVQCPCHPNEYEEQYLPDIIINSNDKKFTISYKSYILQVSEYNDYCQISLRSLKQLGDLLDCMIFGDPFLFNYITIYDKQNNRIGFQNSSLEIWDITPQIIDEYKIQITGLTWFSITAYFIILGVLFYYNIEILKVEDEEQFNQDQQRVENQYTLVQKQQQIRQQF</sequence>
<dbReference type="GO" id="GO:0006508">
    <property type="term" value="P:proteolysis"/>
    <property type="evidence" value="ECO:0007669"/>
    <property type="project" value="UniProtKB-KW"/>
</dbReference>
<evidence type="ECO:0000256" key="5">
    <source>
        <dbReference type="PIRSR" id="PIRSR601461-2"/>
    </source>
</evidence>
<feature type="domain" description="Peptidase A1" evidence="7">
    <location>
        <begin position="37"/>
        <end position="345"/>
    </location>
</feature>
<dbReference type="InterPro" id="IPR001461">
    <property type="entry name" value="Aspartic_peptidase_A1"/>
</dbReference>
<dbReference type="CDD" id="cd05471">
    <property type="entry name" value="pepsin_like"/>
    <property type="match status" value="1"/>
</dbReference>
<evidence type="ECO:0000313" key="9">
    <source>
        <dbReference type="Proteomes" id="UP000688137"/>
    </source>
</evidence>
<organism evidence="8 9">
    <name type="scientific">Paramecium primaurelia</name>
    <dbReference type="NCBI Taxonomy" id="5886"/>
    <lineage>
        <taxon>Eukaryota</taxon>
        <taxon>Sar</taxon>
        <taxon>Alveolata</taxon>
        <taxon>Ciliophora</taxon>
        <taxon>Intramacronucleata</taxon>
        <taxon>Oligohymenophorea</taxon>
        <taxon>Peniculida</taxon>
        <taxon>Parameciidae</taxon>
        <taxon>Paramecium</taxon>
    </lineage>
</organism>
<dbReference type="PANTHER" id="PTHR47966">
    <property type="entry name" value="BETA-SITE APP-CLEAVING ENZYME, ISOFORM A-RELATED"/>
    <property type="match status" value="1"/>
</dbReference>
<feature type="transmembrane region" description="Helical" evidence="6">
    <location>
        <begin position="369"/>
        <end position="389"/>
    </location>
</feature>
<keyword evidence="6" id="KW-1133">Transmembrane helix</keyword>
<keyword evidence="9" id="KW-1185">Reference proteome</keyword>
<proteinExistence type="predicted"/>
<dbReference type="PANTHER" id="PTHR47966:SF51">
    <property type="entry name" value="BETA-SITE APP-CLEAVING ENZYME, ISOFORM A-RELATED"/>
    <property type="match status" value="1"/>
</dbReference>
<name>A0A8S1QD97_PARPR</name>
<feature type="disulfide bond" evidence="5">
    <location>
        <begin position="262"/>
        <end position="304"/>
    </location>
</feature>
<evidence type="ECO:0000256" key="6">
    <source>
        <dbReference type="SAM" id="Phobius"/>
    </source>
</evidence>
<dbReference type="FunFam" id="2.40.70.10:FF:000167">
    <property type="entry name" value="Uncharacterized protein"/>
    <property type="match status" value="1"/>
</dbReference>